<evidence type="ECO:0000313" key="4">
    <source>
        <dbReference type="Proteomes" id="UP000320244"/>
    </source>
</evidence>
<keyword evidence="2" id="KW-0812">Transmembrane</keyword>
<proteinExistence type="predicted"/>
<name>A0A563E710_9MICO</name>
<dbReference type="EMBL" id="VCQV01000004">
    <property type="protein sequence ID" value="TWP38001.1"/>
    <property type="molecule type" value="Genomic_DNA"/>
</dbReference>
<feature type="compositionally biased region" description="Low complexity" evidence="1">
    <location>
        <begin position="83"/>
        <end position="138"/>
    </location>
</feature>
<dbReference type="Proteomes" id="UP000320244">
    <property type="component" value="Unassembled WGS sequence"/>
</dbReference>
<keyword evidence="4" id="KW-1185">Reference proteome</keyword>
<dbReference type="RefSeq" id="WP_146315571.1">
    <property type="nucleotide sequence ID" value="NZ_VCQV01000004.1"/>
</dbReference>
<protein>
    <submittedName>
        <fullName evidence="3">Uncharacterized protein</fullName>
    </submittedName>
</protein>
<reference evidence="3 4" key="1">
    <citation type="submission" date="2019-05" db="EMBL/GenBank/DDBJ databases">
        <authorList>
            <person name="Lee S.D."/>
        </authorList>
    </citation>
    <scope>NUCLEOTIDE SEQUENCE [LARGE SCALE GENOMIC DNA]</scope>
    <source>
        <strain evidence="3 4">C5-26</strain>
    </source>
</reference>
<keyword evidence="2" id="KW-1133">Transmembrane helix</keyword>
<sequence>MTDDLERRLREAFEAKATSITPSMVEVDRERELADELAHTQRAPRHWMVGGLSAAAAVAAAIGIGFIVSNQQPPTHEPVVAASSQHSSTQTPETTPSTTSSSAPQQNQLAQPNVQQPPATTQAPPATTLAPPISTPPAVKTATRPPAVAKRSTPTTTQTSEPTPSKSDGNYYLRGDLKIAAGTDYLPLPGAIPTYIQDETGRTTRLSTGDCAGIAAYWTTAMPPQGWTQDSALKWTAPSGNAWAFLSKASGACTIQISAGP</sequence>
<accession>A0A563E710</accession>
<keyword evidence="2" id="KW-0472">Membrane</keyword>
<feature type="compositionally biased region" description="Low complexity" evidence="1">
    <location>
        <begin position="152"/>
        <end position="165"/>
    </location>
</feature>
<dbReference type="OrthoDB" id="5150432at2"/>
<reference evidence="3 4" key="2">
    <citation type="submission" date="2019-08" db="EMBL/GenBank/DDBJ databases">
        <title>Jejuicoccus antrihumi gen. nov., sp. nov., a new member of the family Dermacoccaceae isolated from a cave.</title>
        <authorList>
            <person name="Schumann P."/>
            <person name="Kim I.S."/>
        </authorList>
    </citation>
    <scope>NUCLEOTIDE SEQUENCE [LARGE SCALE GENOMIC DNA]</scope>
    <source>
        <strain evidence="3 4">C5-26</strain>
    </source>
</reference>
<evidence type="ECO:0000313" key="3">
    <source>
        <dbReference type="EMBL" id="TWP38001.1"/>
    </source>
</evidence>
<comment type="caution">
    <text evidence="3">The sequence shown here is derived from an EMBL/GenBank/DDBJ whole genome shotgun (WGS) entry which is preliminary data.</text>
</comment>
<feature type="region of interest" description="Disordered" evidence="1">
    <location>
        <begin position="75"/>
        <end position="171"/>
    </location>
</feature>
<evidence type="ECO:0000256" key="2">
    <source>
        <dbReference type="SAM" id="Phobius"/>
    </source>
</evidence>
<feature type="transmembrane region" description="Helical" evidence="2">
    <location>
        <begin position="47"/>
        <end position="68"/>
    </location>
</feature>
<evidence type="ECO:0000256" key="1">
    <source>
        <dbReference type="SAM" id="MobiDB-lite"/>
    </source>
</evidence>
<organism evidence="3 4">
    <name type="scientific">Leekyejoonella antrihumi</name>
    <dbReference type="NCBI Taxonomy" id="1660198"/>
    <lineage>
        <taxon>Bacteria</taxon>
        <taxon>Bacillati</taxon>
        <taxon>Actinomycetota</taxon>
        <taxon>Actinomycetes</taxon>
        <taxon>Micrococcales</taxon>
        <taxon>Dermacoccaceae</taxon>
        <taxon>Leekyejoonella</taxon>
    </lineage>
</organism>
<gene>
    <name evidence="3" type="ORF">FGL98_04655</name>
</gene>
<dbReference type="AlphaFoldDB" id="A0A563E710"/>